<dbReference type="InterPro" id="IPR019545">
    <property type="entry name" value="DM13_domain"/>
</dbReference>
<dbReference type="PROSITE" id="PS51257">
    <property type="entry name" value="PROKAR_LIPOPROTEIN"/>
    <property type="match status" value="1"/>
</dbReference>
<keyword evidence="1" id="KW-0732">Signal</keyword>
<comment type="caution">
    <text evidence="3">The sequence shown here is derived from an EMBL/GenBank/DDBJ whole genome shotgun (WGS) entry which is preliminary data.</text>
</comment>
<dbReference type="PROSITE" id="PS51549">
    <property type="entry name" value="DM13"/>
    <property type="match status" value="1"/>
</dbReference>
<keyword evidence="4" id="KW-1185">Reference proteome</keyword>
<sequence length="167" mass="17821">MKSKYLLITIAALLFVGCTTKESVNQPSASPSPVAESVSTSIDSIAALKADVVKSGTFVSGEHPTSGIVRLITKNGKSSLELDQSFKTSNMGPDLVVILHRSANVLGSTKPPSYPIKQGDYVILASLKKFSGMQSYPIPDSVNLADYKSVAIWCRKFNATFGTATFK</sequence>
<protein>
    <submittedName>
        <fullName evidence="3">DM13 domain-containing protein</fullName>
    </submittedName>
</protein>
<dbReference type="Pfam" id="PF10517">
    <property type="entry name" value="DM13"/>
    <property type="match status" value="1"/>
</dbReference>
<evidence type="ECO:0000313" key="3">
    <source>
        <dbReference type="EMBL" id="MFB2895643.1"/>
    </source>
</evidence>
<dbReference type="Proteomes" id="UP001576784">
    <property type="component" value="Unassembled WGS sequence"/>
</dbReference>
<name>A0ABV4XVB8_9CYAN</name>
<proteinExistence type="predicted"/>
<evidence type="ECO:0000256" key="1">
    <source>
        <dbReference type="SAM" id="SignalP"/>
    </source>
</evidence>
<evidence type="ECO:0000313" key="4">
    <source>
        <dbReference type="Proteomes" id="UP001576784"/>
    </source>
</evidence>
<feature type="domain" description="DM13" evidence="2">
    <location>
        <begin position="56"/>
        <end position="167"/>
    </location>
</feature>
<dbReference type="RefSeq" id="WP_413265280.1">
    <property type="nucleotide sequence ID" value="NZ_JBHFNR010000162.1"/>
</dbReference>
<feature type="signal peptide" evidence="1">
    <location>
        <begin position="1"/>
        <end position="21"/>
    </location>
</feature>
<accession>A0ABV4XVB8</accession>
<feature type="chain" id="PRO_5045768810" evidence="1">
    <location>
        <begin position="22"/>
        <end position="167"/>
    </location>
</feature>
<reference evidence="3 4" key="1">
    <citation type="submission" date="2024-09" db="EMBL/GenBank/DDBJ databases">
        <title>Floridaenema gen nov. (Aerosakkonemataceae, Aerosakkonematales ord. nov., Cyanobacteria) from benthic tropical and subtropical fresh waters, with the description of four new species.</title>
        <authorList>
            <person name="Moretto J.A."/>
            <person name="Berthold D.E."/>
            <person name="Lefler F.W."/>
            <person name="Huang I.-S."/>
            <person name="Laughinghouse H. IV."/>
        </authorList>
    </citation>
    <scope>NUCLEOTIDE SEQUENCE [LARGE SCALE GENOMIC DNA]</scope>
    <source>
        <strain evidence="3 4">BLCC-F50</strain>
    </source>
</reference>
<gene>
    <name evidence="3" type="ORF">ACE1CI_22280</name>
</gene>
<organism evidence="3 4">
    <name type="scientific">Floridaenema flaviceps BLCC-F50</name>
    <dbReference type="NCBI Taxonomy" id="3153642"/>
    <lineage>
        <taxon>Bacteria</taxon>
        <taxon>Bacillati</taxon>
        <taxon>Cyanobacteriota</taxon>
        <taxon>Cyanophyceae</taxon>
        <taxon>Oscillatoriophycideae</taxon>
        <taxon>Aerosakkonematales</taxon>
        <taxon>Aerosakkonemataceae</taxon>
        <taxon>Floridanema</taxon>
        <taxon>Floridanema flaviceps</taxon>
    </lineage>
</organism>
<evidence type="ECO:0000259" key="2">
    <source>
        <dbReference type="PROSITE" id="PS51549"/>
    </source>
</evidence>
<dbReference type="EMBL" id="JBHFNR010000162">
    <property type="protein sequence ID" value="MFB2895643.1"/>
    <property type="molecule type" value="Genomic_DNA"/>
</dbReference>